<dbReference type="Proteomes" id="UP000366872">
    <property type="component" value="Unassembled WGS sequence"/>
</dbReference>
<dbReference type="EMBL" id="CAAHFG010000004">
    <property type="protein sequence ID" value="VGO17301.1"/>
    <property type="molecule type" value="Genomic_DNA"/>
</dbReference>
<dbReference type="AlphaFoldDB" id="A0A6C2UD02"/>
<evidence type="ECO:0000313" key="2">
    <source>
        <dbReference type="Proteomes" id="UP000366872"/>
    </source>
</evidence>
<organism evidence="1 2">
    <name type="scientific">Pontiella desulfatans</name>
    <dbReference type="NCBI Taxonomy" id="2750659"/>
    <lineage>
        <taxon>Bacteria</taxon>
        <taxon>Pseudomonadati</taxon>
        <taxon>Kiritimatiellota</taxon>
        <taxon>Kiritimatiellia</taxon>
        <taxon>Kiritimatiellales</taxon>
        <taxon>Pontiellaceae</taxon>
        <taxon>Pontiella</taxon>
    </lineage>
</organism>
<gene>
    <name evidence="1" type="ORF">PDESU_05897</name>
</gene>
<sequence length="106" mass="11589">MRELERGGFQISSFSPLAIELQRFDARAGDVVLFHGRFPDLPKLIADTCTRNPEAHIVVANELDASAFQVATRTGNETIHISGPLTPSGFVEIIRKMLANEKVAVA</sequence>
<reference evidence="1 2" key="1">
    <citation type="submission" date="2019-04" db="EMBL/GenBank/DDBJ databases">
        <authorList>
            <person name="Van Vliet M D."/>
        </authorList>
    </citation>
    <scope>NUCLEOTIDE SEQUENCE [LARGE SCALE GENOMIC DNA]</scope>
    <source>
        <strain evidence="1 2">F1</strain>
    </source>
</reference>
<protein>
    <submittedName>
        <fullName evidence="1">Uncharacterized protein</fullName>
    </submittedName>
</protein>
<proteinExistence type="predicted"/>
<accession>A0A6C2UD02</accession>
<name>A0A6C2UD02_PONDE</name>
<keyword evidence="2" id="KW-1185">Reference proteome</keyword>
<evidence type="ECO:0000313" key="1">
    <source>
        <dbReference type="EMBL" id="VGO17301.1"/>
    </source>
</evidence>